<reference evidence="11" key="1">
    <citation type="submission" date="2020-05" db="EMBL/GenBank/DDBJ databases">
        <authorList>
            <person name="Chiriac C."/>
            <person name="Salcher M."/>
            <person name="Ghai R."/>
            <person name="Kavagutti S V."/>
        </authorList>
    </citation>
    <scope>NUCLEOTIDE SEQUENCE</scope>
</reference>
<dbReference type="NCBIfam" id="NF001756">
    <property type="entry name" value="PRK00484.1"/>
    <property type="match status" value="1"/>
</dbReference>
<organism evidence="11">
    <name type="scientific">freshwater metagenome</name>
    <dbReference type="NCBI Taxonomy" id="449393"/>
    <lineage>
        <taxon>unclassified sequences</taxon>
        <taxon>metagenomes</taxon>
        <taxon>ecological metagenomes</taxon>
    </lineage>
</organism>
<dbReference type="PROSITE" id="PS50862">
    <property type="entry name" value="AA_TRNA_LIGASE_II"/>
    <property type="match status" value="1"/>
</dbReference>
<sequence>MSNETTEDLNEQEQIRREKLARIQSQGIDPFPVGFKPDHTLLEVRNENKDLAPEAKTGKIVSIAGRVMLNRIAGKLIFATLRDGSADLQVMIAADAVGEESIELWKENVDLGDHVGLTGEVVTTKRGELSVKASKWLITGKSLKPLPDKHHGLNDPEQRVRMRYVDLIVRPEAREMLHLRSKVVSSIRKSLTTRGFIEVETPMLQALHGGANARPFKTHINAYDMELFLRIAPELYLKRLLVGGVDKVFEINRNFRNEGADSSHNPEFTMLEMYQAYGDYEVMRELTQSIIQEAAKNVYGKEVARHWDDEGNHTEHDISGKWPVVKVYDGLTKATGESISADTDEKTLRNVCDKLKISHDPNWTRGQVVLELYEHLLEDKTVLPTFYTDFPTDVAPLTRQHRQDNRVAERWDLVAFGAEIGTAYTELNDPIEQRKRLTEQAKLAAGGDVEAMQIDEDFLRALEYGMPPAGGQGMGIDRVLMMLTGRGIRETVLFPLVKPQ</sequence>
<dbReference type="GO" id="GO:0005829">
    <property type="term" value="C:cytosol"/>
    <property type="evidence" value="ECO:0007669"/>
    <property type="project" value="TreeGrafter"/>
</dbReference>
<dbReference type="InterPro" id="IPR018149">
    <property type="entry name" value="Lys-tRNA-synth_II_C"/>
</dbReference>
<dbReference type="FunFam" id="2.40.50.140:FF:000024">
    <property type="entry name" value="Lysine--tRNA ligase"/>
    <property type="match status" value="1"/>
</dbReference>
<dbReference type="EC" id="6.1.1.6" evidence="2"/>
<dbReference type="InterPro" id="IPR004365">
    <property type="entry name" value="NA-bd_OB_tRNA"/>
</dbReference>
<evidence type="ECO:0000256" key="7">
    <source>
        <dbReference type="ARBA" id="ARBA00022917"/>
    </source>
</evidence>
<keyword evidence="4" id="KW-0479">Metal-binding</keyword>
<keyword evidence="8" id="KW-0030">Aminoacyl-tRNA synthetase</keyword>
<keyword evidence="5" id="KW-0547">Nucleotide-binding</keyword>
<comment type="catalytic activity">
    <reaction evidence="9">
        <text>tRNA(Lys) + L-lysine + ATP = L-lysyl-tRNA(Lys) + AMP + diphosphate</text>
        <dbReference type="Rhea" id="RHEA:20792"/>
        <dbReference type="Rhea" id="RHEA-COMP:9696"/>
        <dbReference type="Rhea" id="RHEA-COMP:9697"/>
        <dbReference type="ChEBI" id="CHEBI:30616"/>
        <dbReference type="ChEBI" id="CHEBI:32551"/>
        <dbReference type="ChEBI" id="CHEBI:33019"/>
        <dbReference type="ChEBI" id="CHEBI:78442"/>
        <dbReference type="ChEBI" id="CHEBI:78529"/>
        <dbReference type="ChEBI" id="CHEBI:456215"/>
        <dbReference type="EC" id="6.1.1.6"/>
    </reaction>
</comment>
<dbReference type="Gene3D" id="3.30.930.10">
    <property type="entry name" value="Bira Bifunctional Protein, Domain 2"/>
    <property type="match status" value="1"/>
</dbReference>
<evidence type="ECO:0000256" key="6">
    <source>
        <dbReference type="ARBA" id="ARBA00022840"/>
    </source>
</evidence>
<name>A0A6J6DWE9_9ZZZZ</name>
<evidence type="ECO:0000256" key="4">
    <source>
        <dbReference type="ARBA" id="ARBA00022723"/>
    </source>
</evidence>
<dbReference type="GO" id="GO:0006430">
    <property type="term" value="P:lysyl-tRNA aminoacylation"/>
    <property type="evidence" value="ECO:0007669"/>
    <property type="project" value="InterPro"/>
</dbReference>
<evidence type="ECO:0000256" key="1">
    <source>
        <dbReference type="ARBA" id="ARBA00008226"/>
    </source>
</evidence>
<dbReference type="Pfam" id="PF01336">
    <property type="entry name" value="tRNA_anti-codon"/>
    <property type="match status" value="1"/>
</dbReference>
<dbReference type="NCBIfam" id="TIGR00499">
    <property type="entry name" value="lysS_bact"/>
    <property type="match status" value="1"/>
</dbReference>
<keyword evidence="6" id="KW-0067">ATP-binding</keyword>
<protein>
    <recommendedName>
        <fullName evidence="2">lysine--tRNA ligase</fullName>
        <ecNumber evidence="2">6.1.1.6</ecNumber>
    </recommendedName>
</protein>
<dbReference type="GO" id="GO:0046872">
    <property type="term" value="F:metal ion binding"/>
    <property type="evidence" value="ECO:0007669"/>
    <property type="project" value="UniProtKB-KW"/>
</dbReference>
<dbReference type="PANTHER" id="PTHR42918:SF15">
    <property type="entry name" value="LYSINE--TRNA LIGASE, CHLOROPLASTIC_MITOCHONDRIAL"/>
    <property type="match status" value="1"/>
</dbReference>
<dbReference type="GO" id="GO:0000049">
    <property type="term" value="F:tRNA binding"/>
    <property type="evidence" value="ECO:0007669"/>
    <property type="project" value="TreeGrafter"/>
</dbReference>
<evidence type="ECO:0000256" key="3">
    <source>
        <dbReference type="ARBA" id="ARBA00022598"/>
    </source>
</evidence>
<evidence type="ECO:0000256" key="2">
    <source>
        <dbReference type="ARBA" id="ARBA00013166"/>
    </source>
</evidence>
<dbReference type="HAMAP" id="MF_00252">
    <property type="entry name" value="Lys_tRNA_synth_class2"/>
    <property type="match status" value="1"/>
</dbReference>
<keyword evidence="7" id="KW-0648">Protein biosynthesis</keyword>
<feature type="domain" description="Aminoacyl-transfer RNA synthetases class-II family profile" evidence="10">
    <location>
        <begin position="177"/>
        <end position="499"/>
    </location>
</feature>
<proteinExistence type="inferred from homology"/>
<dbReference type="InterPro" id="IPR006195">
    <property type="entry name" value="aa-tRNA-synth_II"/>
</dbReference>
<dbReference type="EMBL" id="CAEZTU010000001">
    <property type="protein sequence ID" value="CAB4568491.1"/>
    <property type="molecule type" value="Genomic_DNA"/>
</dbReference>
<dbReference type="NCBIfam" id="NF002821">
    <property type="entry name" value="PRK02983.1"/>
    <property type="match status" value="1"/>
</dbReference>
<dbReference type="CDD" id="cd04322">
    <property type="entry name" value="LysRS_N"/>
    <property type="match status" value="1"/>
</dbReference>
<dbReference type="PRINTS" id="PR00982">
    <property type="entry name" value="TRNASYNTHLYS"/>
</dbReference>
<dbReference type="AlphaFoldDB" id="A0A6J6DWE9"/>
<gene>
    <name evidence="11" type="ORF">UFOPK1740_00040</name>
</gene>
<dbReference type="InterPro" id="IPR045864">
    <property type="entry name" value="aa-tRNA-synth_II/BPL/LPL"/>
</dbReference>
<dbReference type="InterPro" id="IPR002313">
    <property type="entry name" value="Lys-tRNA-ligase_II"/>
</dbReference>
<dbReference type="GO" id="GO:0005524">
    <property type="term" value="F:ATP binding"/>
    <property type="evidence" value="ECO:0007669"/>
    <property type="project" value="UniProtKB-KW"/>
</dbReference>
<dbReference type="PANTHER" id="PTHR42918">
    <property type="entry name" value="LYSYL-TRNA SYNTHETASE"/>
    <property type="match status" value="1"/>
</dbReference>
<evidence type="ECO:0000313" key="11">
    <source>
        <dbReference type="EMBL" id="CAB4568491.1"/>
    </source>
</evidence>
<dbReference type="InterPro" id="IPR044136">
    <property type="entry name" value="Lys-tRNA-ligase_II_N"/>
</dbReference>
<dbReference type="InterPro" id="IPR012340">
    <property type="entry name" value="NA-bd_OB-fold"/>
</dbReference>
<evidence type="ECO:0000256" key="5">
    <source>
        <dbReference type="ARBA" id="ARBA00022741"/>
    </source>
</evidence>
<keyword evidence="3" id="KW-0436">Ligase</keyword>
<dbReference type="InterPro" id="IPR004364">
    <property type="entry name" value="Aa-tRNA-synt_II"/>
</dbReference>
<dbReference type="Pfam" id="PF00152">
    <property type="entry name" value="tRNA-synt_2"/>
    <property type="match status" value="1"/>
</dbReference>
<accession>A0A6J6DWE9</accession>
<evidence type="ECO:0000259" key="10">
    <source>
        <dbReference type="PROSITE" id="PS50862"/>
    </source>
</evidence>
<comment type="similarity">
    <text evidence="1">Belongs to the class-II aminoacyl-tRNA synthetase family.</text>
</comment>
<evidence type="ECO:0000256" key="8">
    <source>
        <dbReference type="ARBA" id="ARBA00023146"/>
    </source>
</evidence>
<dbReference type="SUPFAM" id="SSF55681">
    <property type="entry name" value="Class II aaRS and biotin synthetases"/>
    <property type="match status" value="1"/>
</dbReference>
<evidence type="ECO:0000256" key="9">
    <source>
        <dbReference type="ARBA" id="ARBA00048573"/>
    </source>
</evidence>
<dbReference type="SUPFAM" id="SSF50249">
    <property type="entry name" value="Nucleic acid-binding proteins"/>
    <property type="match status" value="1"/>
</dbReference>
<dbReference type="GO" id="GO:0004824">
    <property type="term" value="F:lysine-tRNA ligase activity"/>
    <property type="evidence" value="ECO:0007669"/>
    <property type="project" value="UniProtKB-EC"/>
</dbReference>
<dbReference type="Gene3D" id="2.40.50.140">
    <property type="entry name" value="Nucleic acid-binding proteins"/>
    <property type="match status" value="1"/>
</dbReference>